<protein>
    <submittedName>
        <fullName evidence="2">Putative group viii salivary lipocalin</fullName>
    </submittedName>
</protein>
<organism evidence="2">
    <name type="scientific">Rhipicephalus pulchellus</name>
    <name type="common">Yellow backed tick</name>
    <name type="synonym">Dermacentor pulchellus</name>
    <dbReference type="NCBI Taxonomy" id="72859"/>
    <lineage>
        <taxon>Eukaryota</taxon>
        <taxon>Metazoa</taxon>
        <taxon>Ecdysozoa</taxon>
        <taxon>Arthropoda</taxon>
        <taxon>Chelicerata</taxon>
        <taxon>Arachnida</taxon>
        <taxon>Acari</taxon>
        <taxon>Parasitiformes</taxon>
        <taxon>Ixodida</taxon>
        <taxon>Ixodoidea</taxon>
        <taxon>Ixodidae</taxon>
        <taxon>Rhipicephalinae</taxon>
        <taxon>Rhipicephalus</taxon>
        <taxon>Rhipicephalus</taxon>
    </lineage>
</organism>
<evidence type="ECO:0000313" key="2">
    <source>
        <dbReference type="EMBL" id="JAA60659.1"/>
    </source>
</evidence>
<reference evidence="2" key="1">
    <citation type="submission" date="2012-11" db="EMBL/GenBank/DDBJ databases">
        <authorList>
            <person name="Lucero-Rivera Y.E."/>
            <person name="Tovar-Ramirez D."/>
        </authorList>
    </citation>
    <scope>NUCLEOTIDE SEQUENCE</scope>
    <source>
        <tissue evidence="2">Salivary gland</tissue>
    </source>
</reference>
<name>L7MBX3_RHIPC</name>
<dbReference type="InterPro" id="IPR012674">
    <property type="entry name" value="Calycin"/>
</dbReference>
<sequence>MKLFIGSLLFATYFTLPCQGTPGLRNIDNDKLDMAKKLLGGTDPLYLVRAVHPPDILTGKNETVCWTSTRTEVKSQKFIHNITYYNITKPDSAVMNYKLGAWTVLPNMMVSLQTTYRKRKPTIPGDWWLEEAEENCTVLGMHVHYRYGESAICLYWAKRSSSNSTYLPCDNGYKEKCRNSTFKEYNWSNFCDYDNKPKPKTN</sequence>
<keyword evidence="1" id="KW-0732">Signal</keyword>
<dbReference type="Gene3D" id="2.40.128.20">
    <property type="match status" value="1"/>
</dbReference>
<feature type="chain" id="PRO_5003981217" evidence="1">
    <location>
        <begin position="21"/>
        <end position="202"/>
    </location>
</feature>
<feature type="signal peptide" evidence="1">
    <location>
        <begin position="1"/>
        <end position="20"/>
    </location>
</feature>
<accession>L7MBX3</accession>
<evidence type="ECO:0000256" key="1">
    <source>
        <dbReference type="SAM" id="SignalP"/>
    </source>
</evidence>
<dbReference type="EMBL" id="GACK01004375">
    <property type="protein sequence ID" value="JAA60659.1"/>
    <property type="molecule type" value="mRNA"/>
</dbReference>
<reference evidence="2" key="2">
    <citation type="journal article" date="2015" name="J. Proteomics">
        <title>Sexual differences in the sialomes of the zebra tick, Rhipicephalus pulchellus.</title>
        <authorList>
            <person name="Tan A.W."/>
            <person name="Francischetti I.M."/>
            <person name="Slovak M."/>
            <person name="Kini R.M."/>
            <person name="Ribeiro J.M."/>
        </authorList>
    </citation>
    <scope>NUCLEOTIDE SEQUENCE</scope>
    <source>
        <tissue evidence="2">Salivary gland</tissue>
    </source>
</reference>
<proteinExistence type="evidence at transcript level"/>
<dbReference type="AlphaFoldDB" id="L7MBX3"/>